<dbReference type="PANTHER" id="PTHR32305">
    <property type="match status" value="1"/>
</dbReference>
<dbReference type="InterPro" id="IPR006531">
    <property type="entry name" value="Gp5/Vgr_OB"/>
</dbReference>
<reference evidence="4 6" key="1">
    <citation type="journal article" date="2012" name="J. Bacteriol.">
        <title>Genome sequence of Pectobacterium sp. strain SCC3193.</title>
        <authorList>
            <person name="Koskinen J.P."/>
            <person name="Laine P."/>
            <person name="Niemi O."/>
            <person name="Nykyri J."/>
            <person name="Harjunpaa H."/>
            <person name="Auvinen P."/>
            <person name="Paulin L."/>
            <person name="Pirhonen M."/>
            <person name="Palva T."/>
            <person name="Holm L."/>
        </authorList>
    </citation>
    <scope>NUCLEOTIDE SEQUENCE [LARGE SCALE GENOMIC DNA]</scope>
    <source>
        <strain evidence="4 6">SCC3193</strain>
    </source>
</reference>
<sequence length="725" mass="81942">MLNAKRPSEGLRFTLNVGNLPPETFIVVGFTLSEQFSLPFVLNLEAVSTHSSVAFGTVLDSTATLTIRQDTEVLRTVNGIVSEMEQGDAGLHQTRYRITIHPALWRAGLVRHSRIFQQQSVQEILETLLKKHLISDYAFALRYPRAVREFCVQYQESDADFINRLAAEEGMFYFFEHQHGKHTLVFADDCAALNAGPTLPYRPEKPIRSDEWGVTTFRRRESLRPSDVLLKDYTFKKPRWPAESREYARDTEHQSGRYLHYDYPGRYKGTGPTGEHFARWRIQALRNSAHQGEGATNCPALQPGIRFTLEDHPLETHNTRWQITHSTYIGRQPQALETEAGEEGTTLMGQFAFIPQDQTWRPLSLPKPRIDGAQVAIVTGPDTEEIFCDEYGRVRVRFLWDLSDKTDDSSSCWVRVSHPWAGQGWGMSAIPRIGHEVIVEFLNGDPDQPVIIGRTYHVSNLPPGNLPGTKTQMTLRSQTHKGDGFNELRFEDERDREEIYIHAQQDMNTDVLRDQTTTINRDMQLTVDNNRTSVIKVDDDESVGGYQTLSVTKDQSITIEGQHSTVVKKSRFLEVTDNDSLKVGKHISIHSDSGQILIGNAGGRIVIDPIGNIRIEGVSITLAEHSAGGMPPSPLFTYSARYTLFNEHTGTPLINAPYTIKGANGQIVSGKTDAQGRTLMVRTEKEDNLQLDIPETQKPVKTRYYQASNNAQVERVMEFKESHHE</sequence>
<dbReference type="EMBL" id="CP003415">
    <property type="protein sequence ID" value="AFI91737.1"/>
    <property type="molecule type" value="Genomic_DNA"/>
</dbReference>
<dbReference type="Pfam" id="PF05954">
    <property type="entry name" value="Phage_GPD"/>
    <property type="match status" value="1"/>
</dbReference>
<evidence type="ECO:0000313" key="6">
    <source>
        <dbReference type="Proteomes" id="UP000008044"/>
    </source>
</evidence>
<dbReference type="Proteomes" id="UP000008044">
    <property type="component" value="Chromosome"/>
</dbReference>
<feature type="domain" description="Gp5/Type VI secretion system Vgr protein OB-fold" evidence="2">
    <location>
        <begin position="390"/>
        <end position="456"/>
    </location>
</feature>
<dbReference type="SUPFAM" id="SSF69279">
    <property type="entry name" value="Phage tail proteins"/>
    <property type="match status" value="2"/>
</dbReference>
<dbReference type="KEGG" id="pec:W5S_3674"/>
<dbReference type="NCBIfam" id="TIGR03361">
    <property type="entry name" value="VI_Rhs_Vgr"/>
    <property type="match status" value="1"/>
</dbReference>
<dbReference type="InterPro" id="IPR050708">
    <property type="entry name" value="T6SS_VgrG/RHS"/>
</dbReference>
<gene>
    <name evidence="5" type="primary">tssI</name>
    <name evidence="4" type="ordered locus">W5S_3674</name>
    <name evidence="5" type="ORF">F6Q06_19450</name>
</gene>
<name>A0A0H3I963_PECPM</name>
<dbReference type="STRING" id="1905730.W5S_3674"/>
<evidence type="ECO:0000313" key="4">
    <source>
        <dbReference type="EMBL" id="AFI91737.1"/>
    </source>
</evidence>
<dbReference type="Gene3D" id="2.40.50.230">
    <property type="entry name" value="Gp5 N-terminal domain"/>
    <property type="match status" value="1"/>
</dbReference>
<comment type="similarity">
    <text evidence="1">Belongs to the VgrG protein family.</text>
</comment>
<feature type="domain" description="Gp5/Type VI secretion system Vgr C-terminal trimerisation" evidence="3">
    <location>
        <begin position="473"/>
        <end position="583"/>
    </location>
</feature>
<keyword evidence="7" id="KW-1185">Reference proteome</keyword>
<dbReference type="InterPro" id="IPR054030">
    <property type="entry name" value="Gp5_Vgr_C"/>
</dbReference>
<dbReference type="Gene3D" id="2.30.110.50">
    <property type="match status" value="1"/>
</dbReference>
<dbReference type="RefSeq" id="WP_014701195.1">
    <property type="nucleotide sequence ID" value="NC_017845.1"/>
</dbReference>
<dbReference type="PATRIC" id="fig|1166016.3.peg.3734"/>
<dbReference type="Pfam" id="PF22178">
    <property type="entry name" value="Gp5_trimer_C"/>
    <property type="match status" value="1"/>
</dbReference>
<dbReference type="PANTHER" id="PTHR32305:SF11">
    <property type="entry name" value="TYPE VI SECRETION SYSTEM SPIKE PROTEIN VGRG3"/>
    <property type="match status" value="1"/>
</dbReference>
<dbReference type="HOGENOM" id="CLU_004121_8_2_6"/>
<dbReference type="NCBIfam" id="TIGR01646">
    <property type="entry name" value="vgr_GE"/>
    <property type="match status" value="1"/>
</dbReference>
<reference evidence="4" key="2">
    <citation type="submission" date="2012-03" db="EMBL/GenBank/DDBJ databases">
        <authorList>
            <person name="Koskinen P."/>
            <person name="Laine P."/>
            <person name="Niemi O."/>
            <person name="Nykyri J."/>
            <person name="Harjunpaa H."/>
            <person name="Auvinen P."/>
            <person name="Paulin L."/>
            <person name="Pirhonen M."/>
            <person name="Palva T."/>
            <person name="Holm L."/>
        </authorList>
    </citation>
    <scope>NUCLEOTIDE SEQUENCE</scope>
    <source>
        <strain evidence="4">SCC3193</strain>
    </source>
</reference>
<accession>A0A0H3I963</accession>
<dbReference type="Pfam" id="PF04717">
    <property type="entry name" value="Phage_base_V"/>
    <property type="match status" value="1"/>
</dbReference>
<dbReference type="InterPro" id="IPR017847">
    <property type="entry name" value="T6SS_RhsGE_Vgr_subset"/>
</dbReference>
<evidence type="ECO:0000313" key="5">
    <source>
        <dbReference type="EMBL" id="MBI0556642.1"/>
    </source>
</evidence>
<dbReference type="SUPFAM" id="SSF69255">
    <property type="entry name" value="gp5 N-terminal domain-like"/>
    <property type="match status" value="1"/>
</dbReference>
<dbReference type="AlphaFoldDB" id="A0A0H3I963"/>
<dbReference type="Proteomes" id="UP001194579">
    <property type="component" value="Unassembled WGS sequence"/>
</dbReference>
<evidence type="ECO:0000256" key="1">
    <source>
        <dbReference type="ARBA" id="ARBA00005558"/>
    </source>
</evidence>
<dbReference type="InterPro" id="IPR006533">
    <property type="entry name" value="T6SS_Vgr_RhsGE"/>
</dbReference>
<protein>
    <submittedName>
        <fullName evidence="5">Type VI secretion system tip protein VgrG</fullName>
    </submittedName>
    <submittedName>
        <fullName evidence="4">VgrG protein</fullName>
    </submittedName>
</protein>
<dbReference type="Gene3D" id="4.10.220.110">
    <property type="match status" value="1"/>
</dbReference>
<dbReference type="Gene3D" id="3.55.50.10">
    <property type="entry name" value="Baseplate protein-like domains"/>
    <property type="match status" value="1"/>
</dbReference>
<dbReference type="InterPro" id="IPR037026">
    <property type="entry name" value="Vgr_OB-fold_dom_sf"/>
</dbReference>
<organism evidence="4 6">
    <name type="scientific">Pectobacterium parmentieri</name>
    <dbReference type="NCBI Taxonomy" id="1905730"/>
    <lineage>
        <taxon>Bacteria</taxon>
        <taxon>Pseudomonadati</taxon>
        <taxon>Pseudomonadota</taxon>
        <taxon>Gammaproteobacteria</taxon>
        <taxon>Enterobacterales</taxon>
        <taxon>Pectobacteriaceae</taxon>
        <taxon>Pectobacterium</taxon>
    </lineage>
</organism>
<evidence type="ECO:0000313" key="7">
    <source>
        <dbReference type="Proteomes" id="UP001194579"/>
    </source>
</evidence>
<reference evidence="5" key="4">
    <citation type="submission" date="2024-05" db="EMBL/GenBank/DDBJ databases">
        <title>Identification of Pectobacterium versatile causing blackleg of potato from New York State with a whole genome sequencing approach.</title>
        <authorList>
            <person name="Ma X."/>
            <person name="Swingle B."/>
        </authorList>
    </citation>
    <scope>NUCLEOTIDE SEQUENCE</scope>
    <source>
        <strain evidence="5">NY1588A</strain>
    </source>
</reference>
<evidence type="ECO:0000259" key="3">
    <source>
        <dbReference type="Pfam" id="PF22178"/>
    </source>
</evidence>
<evidence type="ECO:0000259" key="2">
    <source>
        <dbReference type="Pfam" id="PF04717"/>
    </source>
</evidence>
<dbReference type="EMBL" id="WABS01000050">
    <property type="protein sequence ID" value="MBI0556642.1"/>
    <property type="molecule type" value="Genomic_DNA"/>
</dbReference>
<proteinExistence type="inferred from homology"/>
<dbReference type="SUPFAM" id="SSF69349">
    <property type="entry name" value="Phage fibre proteins"/>
    <property type="match status" value="1"/>
</dbReference>
<reference evidence="7" key="3">
    <citation type="submission" date="2023-07" db="EMBL/GenBank/DDBJ databases">
        <title>Identification of Pectobacterium versatile causing blackleg of potato from New York State with a whole genome sequencing approach.</title>
        <authorList>
            <person name="Ma X."/>
            <person name="Swingle B."/>
        </authorList>
    </citation>
    <scope>NUCLEOTIDE SEQUENCE [LARGE SCALE GENOMIC DNA]</scope>
    <source>
        <strain evidence="7">NY1588A</strain>
    </source>
</reference>
<dbReference type="eggNOG" id="COG3501">
    <property type="taxonomic scope" value="Bacteria"/>
</dbReference>